<evidence type="ECO:0000259" key="2">
    <source>
        <dbReference type="PROSITE" id="PS50042"/>
    </source>
</evidence>
<sequence length="618" mass="69275">MLLGKKPLPPHRQRTLRRLLGNPEGLDYLTSEDATLYPPVVIHGRVYTNVDPMSRERAQKRWDALRDVVIRTPELTRIAQKLQESVRILKMHPSERSDTDVAQLYSWLMSQENLSPVFQTMPEKIGKNVCREMEFLHLRPNDIIVHQGDVGETCFIVISGQVGIHVRSPDEQDAFARAGGRRDFLPDPLTCQQEQDAAHQAATRKPSFQVGARRQSNFVPPPPPRPVVTPESLARCGNKVTTLRSGATFGEICLIEPDSKRTATAIVDASCSMANLIVLSASSYAKMTRSQRTEGTISDHIAFLAQMHLFKTWSKMQLMRLASSLRFMVFAPQQYILRKNVDVEYFYMLLGGEAKEVSCVSFHEDITTGIAVKTAEHKVTAELTHLSKFDVAGEGLVLGKKVHLCPVDVKAESTVVALGLSKKLFGMYFLGGNASHRHVQHSAKILRQLYDARQHWREARVQQALTYPEYMVQITAKMMRLSGNICMQCGRRTHVAGDVLCLSETSQRHHPAVDHFGDKASNHIASLTDDENDDEAAAESSSEDGDTSRHDTRSLERHAVLKSYWKDAAKHGLTPRRPSTHSMPRVSSRRKPGPEMIAAVRASWPYQPFPSILTSTPH</sequence>
<protein>
    <recommendedName>
        <fullName evidence="2">Cyclic nucleotide-binding domain-containing protein</fullName>
    </recommendedName>
</protein>
<keyword evidence="4" id="KW-1185">Reference proteome</keyword>
<dbReference type="SUPFAM" id="SSF51206">
    <property type="entry name" value="cAMP-binding domain-like"/>
    <property type="match status" value="2"/>
</dbReference>
<dbReference type="PANTHER" id="PTHR23011:SF28">
    <property type="entry name" value="CYCLIC NUCLEOTIDE-BINDING DOMAIN CONTAINING PROTEIN"/>
    <property type="match status" value="1"/>
</dbReference>
<dbReference type="Proteomes" id="UP000030762">
    <property type="component" value="Unassembled WGS sequence"/>
</dbReference>
<dbReference type="eggNOG" id="ENOG502S0H2">
    <property type="taxonomic scope" value="Eukaryota"/>
</dbReference>
<accession>T0S082</accession>
<dbReference type="EMBL" id="JH767149">
    <property type="protein sequence ID" value="EQC35992.1"/>
    <property type="molecule type" value="Genomic_DNA"/>
</dbReference>
<dbReference type="GeneID" id="19947460"/>
<gene>
    <name evidence="3" type="ORF">SDRG_06733</name>
</gene>
<feature type="domain" description="Cyclic nucleotide-binding" evidence="2">
    <location>
        <begin position="117"/>
        <end position="184"/>
    </location>
</feature>
<evidence type="ECO:0000313" key="3">
    <source>
        <dbReference type="EMBL" id="EQC35992.1"/>
    </source>
</evidence>
<feature type="compositionally biased region" description="Acidic residues" evidence="1">
    <location>
        <begin position="529"/>
        <end position="545"/>
    </location>
</feature>
<dbReference type="InterPro" id="IPR014710">
    <property type="entry name" value="RmlC-like_jellyroll"/>
</dbReference>
<dbReference type="VEuPathDB" id="FungiDB:SDRG_06733"/>
<reference evidence="3 4" key="1">
    <citation type="submission" date="2012-04" db="EMBL/GenBank/DDBJ databases">
        <title>The Genome Sequence of Saprolegnia declina VS20.</title>
        <authorList>
            <consortium name="The Broad Institute Genome Sequencing Platform"/>
            <person name="Russ C."/>
            <person name="Nusbaum C."/>
            <person name="Tyler B."/>
            <person name="van West P."/>
            <person name="Dieguez-Uribeondo J."/>
            <person name="de Bruijn I."/>
            <person name="Tripathy S."/>
            <person name="Jiang R."/>
            <person name="Young S.K."/>
            <person name="Zeng Q."/>
            <person name="Gargeya S."/>
            <person name="Fitzgerald M."/>
            <person name="Haas B."/>
            <person name="Abouelleil A."/>
            <person name="Alvarado L."/>
            <person name="Arachchi H.M."/>
            <person name="Berlin A."/>
            <person name="Chapman S.B."/>
            <person name="Goldberg J."/>
            <person name="Griggs A."/>
            <person name="Gujja S."/>
            <person name="Hansen M."/>
            <person name="Howarth C."/>
            <person name="Imamovic A."/>
            <person name="Larimer J."/>
            <person name="McCowen C."/>
            <person name="Montmayeur A."/>
            <person name="Murphy C."/>
            <person name="Neiman D."/>
            <person name="Pearson M."/>
            <person name="Priest M."/>
            <person name="Roberts A."/>
            <person name="Saif S."/>
            <person name="Shea T."/>
            <person name="Sisk P."/>
            <person name="Sykes S."/>
            <person name="Wortman J."/>
            <person name="Nusbaum C."/>
            <person name="Birren B."/>
        </authorList>
    </citation>
    <scope>NUCLEOTIDE SEQUENCE [LARGE SCALE GENOMIC DNA]</scope>
    <source>
        <strain evidence="3 4">VS20</strain>
    </source>
</reference>
<dbReference type="OMA" id="VCREMEF"/>
<dbReference type="SMART" id="SM00100">
    <property type="entry name" value="cNMP"/>
    <property type="match status" value="1"/>
</dbReference>
<dbReference type="InterPro" id="IPR018490">
    <property type="entry name" value="cNMP-bd_dom_sf"/>
</dbReference>
<dbReference type="Gene3D" id="2.60.120.10">
    <property type="entry name" value="Jelly Rolls"/>
    <property type="match status" value="2"/>
</dbReference>
<dbReference type="CDD" id="cd00038">
    <property type="entry name" value="CAP_ED"/>
    <property type="match status" value="2"/>
</dbReference>
<dbReference type="STRING" id="1156394.T0S082"/>
<feature type="domain" description="Cyclic nucleotide-binding" evidence="2">
    <location>
        <begin position="309"/>
        <end position="355"/>
    </location>
</feature>
<feature type="region of interest" description="Disordered" evidence="1">
    <location>
        <begin position="529"/>
        <end position="593"/>
    </location>
</feature>
<feature type="compositionally biased region" description="Basic and acidic residues" evidence="1">
    <location>
        <begin position="546"/>
        <end position="570"/>
    </location>
</feature>
<feature type="domain" description="Cyclic nucleotide-binding" evidence="2">
    <location>
        <begin position="240"/>
        <end position="276"/>
    </location>
</feature>
<organism evidence="3 4">
    <name type="scientific">Saprolegnia diclina (strain VS20)</name>
    <dbReference type="NCBI Taxonomy" id="1156394"/>
    <lineage>
        <taxon>Eukaryota</taxon>
        <taxon>Sar</taxon>
        <taxon>Stramenopiles</taxon>
        <taxon>Oomycota</taxon>
        <taxon>Saprolegniomycetes</taxon>
        <taxon>Saprolegniales</taxon>
        <taxon>Saprolegniaceae</taxon>
        <taxon>Saprolegnia</taxon>
    </lineage>
</organism>
<dbReference type="InParanoid" id="T0S082"/>
<evidence type="ECO:0000313" key="4">
    <source>
        <dbReference type="Proteomes" id="UP000030762"/>
    </source>
</evidence>
<dbReference type="InterPro" id="IPR000595">
    <property type="entry name" value="cNMP-bd_dom"/>
</dbReference>
<name>T0S082_SAPDV</name>
<dbReference type="Pfam" id="PF00027">
    <property type="entry name" value="cNMP_binding"/>
    <property type="match status" value="1"/>
</dbReference>
<dbReference type="AlphaFoldDB" id="T0S082"/>
<proteinExistence type="predicted"/>
<dbReference type="RefSeq" id="XP_008610754.1">
    <property type="nucleotide sequence ID" value="XM_008612532.1"/>
</dbReference>
<dbReference type="PANTHER" id="PTHR23011">
    <property type="entry name" value="CYCLIC NUCLEOTIDE-BINDING DOMAIN CONTAINING PROTEIN"/>
    <property type="match status" value="1"/>
</dbReference>
<feature type="region of interest" description="Disordered" evidence="1">
    <location>
        <begin position="195"/>
        <end position="229"/>
    </location>
</feature>
<dbReference type="PROSITE" id="PS50042">
    <property type="entry name" value="CNMP_BINDING_3"/>
    <property type="match status" value="3"/>
</dbReference>
<dbReference type="OrthoDB" id="2021138at2759"/>
<evidence type="ECO:0000256" key="1">
    <source>
        <dbReference type="SAM" id="MobiDB-lite"/>
    </source>
</evidence>